<keyword evidence="5 9" id="KW-0560">Oxidoreductase</keyword>
<dbReference type="UniPathway" id="UPA00128">
    <property type="reaction ID" value="UER00191"/>
</dbReference>
<dbReference type="EMBL" id="FMAE01000007">
    <property type="protein sequence ID" value="SCB43241.1"/>
    <property type="molecule type" value="Genomic_DNA"/>
</dbReference>
<evidence type="ECO:0000256" key="6">
    <source>
        <dbReference type="ARBA" id="ARBA00023235"/>
    </source>
</evidence>
<feature type="binding site" evidence="9">
    <location>
        <position position="276"/>
    </location>
    <ligand>
        <name>substrate</name>
    </ligand>
</feature>
<comment type="pathway">
    <text evidence="1 9">Nucleotide-sugar biosynthesis; GDP-L-fucose biosynthesis via de novo pathway; GDP-L-fucose from GDP-alpha-D-mannose: step 2/2.</text>
</comment>
<protein>
    <recommendedName>
        <fullName evidence="3 9">GDP-L-fucose synthase</fullName>
        <ecNumber evidence="3 9">1.1.1.271</ecNumber>
    </recommendedName>
    <alternativeName>
        <fullName evidence="9">GDP-4-keto-6-deoxy-D-mannose-3,5-epimerase-4-reductase</fullName>
    </alternativeName>
</protein>
<keyword evidence="7 9" id="KW-0511">Multifunctional enzyme</keyword>
<evidence type="ECO:0000256" key="2">
    <source>
        <dbReference type="ARBA" id="ARBA00005959"/>
    </source>
</evidence>
<evidence type="ECO:0000256" key="9">
    <source>
        <dbReference type="HAMAP-Rule" id="MF_00956"/>
    </source>
</evidence>
<dbReference type="InterPro" id="IPR001509">
    <property type="entry name" value="Epimerase_deHydtase"/>
</dbReference>
<dbReference type="Pfam" id="PF01370">
    <property type="entry name" value="Epimerase"/>
    <property type="match status" value="1"/>
</dbReference>
<dbReference type="PANTHER" id="PTHR43238:SF1">
    <property type="entry name" value="GDP-L-FUCOSE SYNTHASE"/>
    <property type="match status" value="1"/>
</dbReference>
<dbReference type="CDD" id="cd05239">
    <property type="entry name" value="GDP_FS_SDR_e"/>
    <property type="match status" value="1"/>
</dbReference>
<feature type="binding site" evidence="9">
    <location>
        <position position="186"/>
    </location>
    <ligand>
        <name>NADP(+)</name>
        <dbReference type="ChEBI" id="CHEBI:58349"/>
    </ligand>
</feature>
<feature type="binding site" evidence="9">
    <location>
        <begin position="170"/>
        <end position="173"/>
    </location>
    <ligand>
        <name>NADP(+)</name>
        <dbReference type="ChEBI" id="CHEBI:58349"/>
    </ligand>
</feature>
<name>A0A1C3WTF6_9BRAD</name>
<feature type="binding site" evidence="9">
    <location>
        <position position="147"/>
    </location>
    <ligand>
        <name>NADP(+)</name>
        <dbReference type="ChEBI" id="CHEBI:58349"/>
    </ligand>
</feature>
<dbReference type="FunFam" id="3.40.50.720:FF:000101">
    <property type="entry name" value="GDP-L-fucose synthase"/>
    <property type="match status" value="1"/>
</dbReference>
<feature type="binding site" evidence="9">
    <location>
        <begin position="18"/>
        <end position="24"/>
    </location>
    <ligand>
        <name>NADP(+)</name>
        <dbReference type="ChEBI" id="CHEBI:58349"/>
    </ligand>
</feature>
<evidence type="ECO:0000256" key="4">
    <source>
        <dbReference type="ARBA" id="ARBA00022857"/>
    </source>
</evidence>
<dbReference type="GO" id="GO:0042351">
    <property type="term" value="P:'de novo' GDP-L-fucose biosynthetic process"/>
    <property type="evidence" value="ECO:0007669"/>
    <property type="project" value="UniProtKB-UniRule"/>
</dbReference>
<feature type="domain" description="NAD-dependent epimerase/dehydratase" evidence="10">
    <location>
        <begin position="14"/>
        <end position="244"/>
    </location>
</feature>
<feature type="active site" description="Proton donor/acceptor" evidence="9">
    <location>
        <position position="143"/>
    </location>
</feature>
<keyword evidence="4 9" id="KW-0521">NADP</keyword>
<comment type="function">
    <text evidence="9">Catalyzes the two-step NADP-dependent conversion of GDP-4-dehydro-6-deoxy-D-mannose to GDP-fucose, involving an epimerase and a reductase reaction.</text>
</comment>
<comment type="similarity">
    <text evidence="2 9">Belongs to the NAD(P)-dependent epimerase/dehydratase family. Fucose synthase subfamily.</text>
</comment>
<feature type="binding site" evidence="9">
    <location>
        <position position="216"/>
    </location>
    <ligand>
        <name>substrate</name>
    </ligand>
</feature>
<dbReference type="Gene3D" id="3.90.25.10">
    <property type="entry name" value="UDP-galactose 4-epimerase, domain 1"/>
    <property type="match status" value="1"/>
</dbReference>
<feature type="site" description="Important for catalytic activity" evidence="9">
    <location>
        <position position="114"/>
    </location>
</feature>
<evidence type="ECO:0000256" key="5">
    <source>
        <dbReference type="ARBA" id="ARBA00023002"/>
    </source>
</evidence>
<dbReference type="PANTHER" id="PTHR43238">
    <property type="entry name" value="GDP-L-FUCOSE SYNTHASE"/>
    <property type="match status" value="1"/>
</dbReference>
<sequence length="324" mass="35359">MTGASTYDLTGKRVFVAGHRGMVGSAVVRRLASENCTVLTADRRELDLTKEEPTLRWLEANRPDVVVHAAAKVGGIAANNNFPVDFLCDNLALELSVIRASHAVGVRRLLFLGSSCIYPKHAKQPMAESELLTGPLEPTNEWYAIAKIAGLKMCQAYRRQFGDDFISVMPTNLYGRGDNYHPDHSHVPAALIRRFHEAKLANAPSVSVWGTGTPLREFLNVDDFADACVFLLKHYSSDLPINVGSGDELSIADFATTVADVVGYRGKLVFDTSKPDGTPRKLLDSSKIRAIGWRPNTTLGSGLAATYNDFLQSGGRRLDAIVRS</sequence>
<organism evidence="11 12">
    <name type="scientific">Bradyrhizobium yuanmingense</name>
    <dbReference type="NCBI Taxonomy" id="108015"/>
    <lineage>
        <taxon>Bacteria</taxon>
        <taxon>Pseudomonadati</taxon>
        <taxon>Pseudomonadota</taxon>
        <taxon>Alphaproteobacteria</taxon>
        <taxon>Hyphomicrobiales</taxon>
        <taxon>Nitrobacteraceae</taxon>
        <taxon>Bradyrhizobium</taxon>
    </lineage>
</organism>
<feature type="site" description="Important for catalytic activity" evidence="9">
    <location>
        <position position="116"/>
    </location>
</feature>
<dbReference type="SUPFAM" id="SSF51735">
    <property type="entry name" value="NAD(P)-binding Rossmann-fold domains"/>
    <property type="match status" value="1"/>
</dbReference>
<evidence type="ECO:0000256" key="1">
    <source>
        <dbReference type="ARBA" id="ARBA00004883"/>
    </source>
</evidence>
<dbReference type="RefSeq" id="WP_036011309.1">
    <property type="nucleotide sequence ID" value="NZ_FMAE01000007.1"/>
</dbReference>
<dbReference type="Gene3D" id="3.40.50.720">
    <property type="entry name" value="NAD(P)-binding Rossmann-like Domain"/>
    <property type="match status" value="1"/>
</dbReference>
<feature type="binding site" evidence="9">
    <location>
        <begin position="112"/>
        <end position="115"/>
    </location>
    <ligand>
        <name>NADP(+)</name>
        <dbReference type="ChEBI" id="CHEBI:58349"/>
    </ligand>
</feature>
<feature type="binding site" evidence="9">
    <location>
        <position position="209"/>
    </location>
    <ligand>
        <name>substrate</name>
    </ligand>
</feature>
<dbReference type="InterPro" id="IPR028614">
    <property type="entry name" value="GDP_fucose/colitose_synth"/>
</dbReference>
<keyword evidence="6 9" id="KW-0413">Isomerase</keyword>
<evidence type="ECO:0000256" key="3">
    <source>
        <dbReference type="ARBA" id="ARBA00012371"/>
    </source>
</evidence>
<gene>
    <name evidence="9" type="primary">fcl</name>
    <name evidence="11" type="ORF">GA0061099_1007232</name>
</gene>
<evidence type="ECO:0000313" key="11">
    <source>
        <dbReference type="EMBL" id="SCB43241.1"/>
    </source>
</evidence>
<dbReference type="InterPro" id="IPR036291">
    <property type="entry name" value="NAD(P)-bd_dom_sf"/>
</dbReference>
<accession>A0A1C3WTF6</accession>
<dbReference type="EC" id="1.1.1.271" evidence="3 9"/>
<reference evidence="11 12" key="1">
    <citation type="submission" date="2016-08" db="EMBL/GenBank/DDBJ databases">
        <authorList>
            <person name="Seilhamer J.J."/>
        </authorList>
    </citation>
    <scope>NUCLEOTIDE SEQUENCE [LARGE SCALE GENOMIC DNA]</scope>
    <source>
        <strain evidence="11 12">CCBAU 10071</strain>
    </source>
</reference>
<comment type="catalytic activity">
    <reaction evidence="8 9">
        <text>GDP-beta-L-fucose + NADP(+) = GDP-4-dehydro-alpha-D-rhamnose + NADPH + H(+)</text>
        <dbReference type="Rhea" id="RHEA:18885"/>
        <dbReference type="ChEBI" id="CHEBI:15378"/>
        <dbReference type="ChEBI" id="CHEBI:57273"/>
        <dbReference type="ChEBI" id="CHEBI:57783"/>
        <dbReference type="ChEBI" id="CHEBI:57964"/>
        <dbReference type="ChEBI" id="CHEBI:58349"/>
        <dbReference type="EC" id="1.1.1.271"/>
    </reaction>
</comment>
<proteinExistence type="inferred from homology"/>
<dbReference type="GO" id="GO:0050577">
    <property type="term" value="F:GDP-L-fucose synthase activity"/>
    <property type="evidence" value="ECO:0007669"/>
    <property type="project" value="UniProtKB-UniRule"/>
</dbReference>
<dbReference type="GO" id="GO:0070401">
    <property type="term" value="F:NADP+ binding"/>
    <property type="evidence" value="ECO:0007669"/>
    <property type="project" value="UniProtKB-UniRule"/>
</dbReference>
<evidence type="ECO:0000313" key="12">
    <source>
        <dbReference type="Proteomes" id="UP000183174"/>
    </source>
</evidence>
<dbReference type="AlphaFoldDB" id="A0A1C3WTF6"/>
<feature type="binding site" evidence="9">
    <location>
        <position position="194"/>
    </location>
    <ligand>
        <name>substrate</name>
    </ligand>
</feature>
<dbReference type="GO" id="GO:0016853">
    <property type="term" value="F:isomerase activity"/>
    <property type="evidence" value="ECO:0007669"/>
    <property type="project" value="UniProtKB-KW"/>
</dbReference>
<dbReference type="HAMAP" id="MF_00956">
    <property type="entry name" value="GDP_fucose_synth"/>
    <property type="match status" value="1"/>
</dbReference>
<dbReference type="Proteomes" id="UP000183174">
    <property type="component" value="Unassembled WGS sequence"/>
</dbReference>
<evidence type="ECO:0000259" key="10">
    <source>
        <dbReference type="Pfam" id="PF01370"/>
    </source>
</evidence>
<evidence type="ECO:0000256" key="7">
    <source>
        <dbReference type="ARBA" id="ARBA00023268"/>
    </source>
</evidence>
<evidence type="ECO:0000256" key="8">
    <source>
        <dbReference type="ARBA" id="ARBA00051935"/>
    </source>
</evidence>